<dbReference type="PANTHER" id="PTHR38937">
    <property type="entry name" value="MEMBRANE PROTEIN OF ER BODY-LIKE PROTEIN"/>
    <property type="match status" value="1"/>
</dbReference>
<name>A0A7J6VS98_THATH</name>
<dbReference type="PANTHER" id="PTHR38937:SF2">
    <property type="entry name" value="MEMBRANE PROTEIN OF ER BODY-LIKE PROTEIN ISOFORM X1"/>
    <property type="match status" value="1"/>
</dbReference>
<comment type="caution">
    <text evidence="2">The sequence shown here is derived from an EMBL/GenBank/DDBJ whole genome shotgun (WGS) entry which is preliminary data.</text>
</comment>
<dbReference type="OrthoDB" id="1924921at2759"/>
<feature type="non-terminal residue" evidence="2">
    <location>
        <position position="1"/>
    </location>
</feature>
<dbReference type="EMBL" id="JABWDY010028264">
    <property type="protein sequence ID" value="KAF5187232.1"/>
    <property type="molecule type" value="Genomic_DNA"/>
</dbReference>
<gene>
    <name evidence="2" type="ORF">FRX31_023182</name>
</gene>
<dbReference type="AlphaFoldDB" id="A0A7J6VS98"/>
<keyword evidence="1" id="KW-0812">Transmembrane</keyword>
<evidence type="ECO:0000256" key="1">
    <source>
        <dbReference type="SAM" id="Phobius"/>
    </source>
</evidence>
<proteinExistence type="predicted"/>
<keyword evidence="3" id="KW-1185">Reference proteome</keyword>
<organism evidence="2 3">
    <name type="scientific">Thalictrum thalictroides</name>
    <name type="common">Rue-anemone</name>
    <name type="synonym">Anemone thalictroides</name>
    <dbReference type="NCBI Taxonomy" id="46969"/>
    <lineage>
        <taxon>Eukaryota</taxon>
        <taxon>Viridiplantae</taxon>
        <taxon>Streptophyta</taxon>
        <taxon>Embryophyta</taxon>
        <taxon>Tracheophyta</taxon>
        <taxon>Spermatophyta</taxon>
        <taxon>Magnoliopsida</taxon>
        <taxon>Ranunculales</taxon>
        <taxon>Ranunculaceae</taxon>
        <taxon>Thalictroideae</taxon>
        <taxon>Thalictrum</taxon>
    </lineage>
</organism>
<keyword evidence="1" id="KW-1133">Transmembrane helix</keyword>
<evidence type="ECO:0000313" key="3">
    <source>
        <dbReference type="Proteomes" id="UP000554482"/>
    </source>
</evidence>
<protein>
    <submittedName>
        <fullName evidence="2">Membrane protein of er body-like protein</fullName>
    </submittedName>
</protein>
<keyword evidence="1" id="KW-0472">Membrane</keyword>
<sequence length="157" mass="17470">LMDLKNEQYGGATNPNGMVDRYHELLGRRTSFGLHSTVAVLSYLIFGLMAPITYGFSFRNSDNKEYKLIAVAAASLMCITLLAFAKAYVRKTPKAYIKTILYFVSIGVMSSGLSYVIGKLIKELLDKLGWFEPIVIDPAPPSSFYEQMAVKSSWGSY</sequence>
<reference evidence="2 3" key="1">
    <citation type="submission" date="2020-06" db="EMBL/GenBank/DDBJ databases">
        <title>Transcriptomic and genomic resources for Thalictrum thalictroides and T. hernandezii: Facilitating candidate gene discovery in an emerging model plant lineage.</title>
        <authorList>
            <person name="Arias T."/>
            <person name="Riano-Pachon D.M."/>
            <person name="Di Stilio V.S."/>
        </authorList>
    </citation>
    <scope>NUCLEOTIDE SEQUENCE [LARGE SCALE GENOMIC DNA]</scope>
    <source>
        <strain evidence="3">cv. WT478/WT964</strain>
        <tissue evidence="2">Leaves</tissue>
    </source>
</reference>
<feature type="transmembrane region" description="Helical" evidence="1">
    <location>
        <begin position="95"/>
        <end position="117"/>
    </location>
</feature>
<dbReference type="Proteomes" id="UP000554482">
    <property type="component" value="Unassembled WGS sequence"/>
</dbReference>
<evidence type="ECO:0000313" key="2">
    <source>
        <dbReference type="EMBL" id="KAF5187232.1"/>
    </source>
</evidence>
<feature type="transmembrane region" description="Helical" evidence="1">
    <location>
        <begin position="68"/>
        <end position="89"/>
    </location>
</feature>
<feature type="transmembrane region" description="Helical" evidence="1">
    <location>
        <begin position="32"/>
        <end position="56"/>
    </location>
</feature>
<dbReference type="InterPro" id="IPR052843">
    <property type="entry name" value="ER_body_metal_sequester"/>
</dbReference>
<accession>A0A7J6VS98</accession>